<dbReference type="EMBL" id="JAVYJV010000010">
    <property type="protein sequence ID" value="KAK4360645.1"/>
    <property type="molecule type" value="Genomic_DNA"/>
</dbReference>
<dbReference type="InterPro" id="IPR032675">
    <property type="entry name" value="LRR_dom_sf"/>
</dbReference>
<dbReference type="PANTHER" id="PTHR32093:SF122">
    <property type="entry name" value="LEUCINE-RICH REPEAT-CONTAINING N-TERMINAL PLANT-TYPE DOMAIN-CONTAINING PROTEIN"/>
    <property type="match status" value="1"/>
</dbReference>
<evidence type="ECO:0000256" key="5">
    <source>
        <dbReference type="SAM" id="MobiDB-lite"/>
    </source>
</evidence>
<dbReference type="Gene3D" id="3.80.10.10">
    <property type="entry name" value="Ribonuclease Inhibitor"/>
    <property type="match status" value="1"/>
</dbReference>
<evidence type="ECO:0000313" key="7">
    <source>
        <dbReference type="Proteomes" id="UP001291623"/>
    </source>
</evidence>
<reference evidence="6" key="1">
    <citation type="submission" date="2023-12" db="EMBL/GenBank/DDBJ databases">
        <title>Genome assembly of Anisodus tanguticus.</title>
        <authorList>
            <person name="Wang Y.-J."/>
        </authorList>
    </citation>
    <scope>NUCLEOTIDE SEQUENCE</scope>
    <source>
        <strain evidence="6">KB-2021</strain>
        <tissue evidence="6">Leaf</tissue>
    </source>
</reference>
<protein>
    <submittedName>
        <fullName evidence="6">Uncharacterized protein</fullName>
    </submittedName>
</protein>
<comment type="subcellular location">
    <subcellularLocation>
        <location evidence="1">Secreted</location>
    </subcellularLocation>
</comment>
<organism evidence="6 7">
    <name type="scientific">Anisodus tanguticus</name>
    <dbReference type="NCBI Taxonomy" id="243964"/>
    <lineage>
        <taxon>Eukaryota</taxon>
        <taxon>Viridiplantae</taxon>
        <taxon>Streptophyta</taxon>
        <taxon>Embryophyta</taxon>
        <taxon>Tracheophyta</taxon>
        <taxon>Spermatophyta</taxon>
        <taxon>Magnoliopsida</taxon>
        <taxon>eudicotyledons</taxon>
        <taxon>Gunneridae</taxon>
        <taxon>Pentapetalae</taxon>
        <taxon>asterids</taxon>
        <taxon>lamiids</taxon>
        <taxon>Solanales</taxon>
        <taxon>Solanaceae</taxon>
        <taxon>Solanoideae</taxon>
        <taxon>Hyoscyameae</taxon>
        <taxon>Anisodus</taxon>
    </lineage>
</organism>
<evidence type="ECO:0000256" key="2">
    <source>
        <dbReference type="ARBA" id="ARBA00022525"/>
    </source>
</evidence>
<sequence>MDMGNLGMIRRFPTDLANQDKRGELGRLGMVGWADLGSRTGEVTNASVDLVSDGIGWVYGPHDPPMGHDLSAVFRVCVTIFGATGRRHLQKTIGARARSREGSTKQSSRHLPRSLQLPPHQLMIPAATVGSTSCKYSLRLNLSASHNISTALLAAQLLLIFFVPNSPLCHATTLTSASKNGREALEIIIGDFPPIAPAYPPSNGDDPLCPPPPPPPEPLCPSPTPPPSPPIVYSPPKQNPPPPPKVHSPPKPKPSPPAPSPIPYYLLASELSVIQRFKKTITSDPFGKTKTWVGKNICKDYEAFICDKNRIVGINFNGFNFDGKNLSFKNFIEKIKTLVIIHFNSNNFTVCFLPVVQSKIEPTTAQYIACKRGFNRQVFTLDLDVLFLNNNGFSGTIPENLGRTAALFLTLANNKFTGGIPKSIGNARETHFEVLFLNNQLFGCLPYEIGLLKLATVFDASKNKLTGPIPQSFGR</sequence>
<proteinExistence type="predicted"/>
<evidence type="ECO:0000256" key="1">
    <source>
        <dbReference type="ARBA" id="ARBA00004613"/>
    </source>
</evidence>
<dbReference type="SUPFAM" id="SSF52058">
    <property type="entry name" value="L domain-like"/>
    <property type="match status" value="1"/>
</dbReference>
<dbReference type="GO" id="GO:0005576">
    <property type="term" value="C:extracellular region"/>
    <property type="evidence" value="ECO:0007669"/>
    <property type="project" value="UniProtKB-SubCell"/>
</dbReference>
<evidence type="ECO:0000256" key="4">
    <source>
        <dbReference type="ARBA" id="ARBA00022737"/>
    </source>
</evidence>
<dbReference type="PANTHER" id="PTHR32093">
    <property type="entry name" value="LEUCINE-RICH REPEAT EXTENSIN-LIKE PROTEIN 3-RELATED"/>
    <property type="match status" value="1"/>
</dbReference>
<keyword evidence="2" id="KW-0964">Secreted</keyword>
<dbReference type="PRINTS" id="PR01217">
    <property type="entry name" value="PRICHEXTENSN"/>
</dbReference>
<name>A0AAE1RZL8_9SOLA</name>
<dbReference type="AlphaFoldDB" id="A0AAE1RZL8"/>
<keyword evidence="4" id="KW-0677">Repeat</keyword>
<evidence type="ECO:0000256" key="3">
    <source>
        <dbReference type="ARBA" id="ARBA00022729"/>
    </source>
</evidence>
<accession>A0AAE1RZL8</accession>
<comment type="caution">
    <text evidence="6">The sequence shown here is derived from an EMBL/GenBank/DDBJ whole genome shotgun (WGS) entry which is preliminary data.</text>
</comment>
<evidence type="ECO:0000313" key="6">
    <source>
        <dbReference type="EMBL" id="KAK4360645.1"/>
    </source>
</evidence>
<keyword evidence="3" id="KW-0732">Signal</keyword>
<feature type="compositionally biased region" description="Pro residues" evidence="5">
    <location>
        <begin position="208"/>
        <end position="258"/>
    </location>
</feature>
<keyword evidence="7" id="KW-1185">Reference proteome</keyword>
<dbReference type="InterPro" id="IPR001611">
    <property type="entry name" value="Leu-rich_rpt"/>
</dbReference>
<feature type="region of interest" description="Disordered" evidence="5">
    <location>
        <begin position="92"/>
        <end position="112"/>
    </location>
</feature>
<dbReference type="InterPro" id="IPR051582">
    <property type="entry name" value="LRR_extensin-like_regulator"/>
</dbReference>
<feature type="region of interest" description="Disordered" evidence="5">
    <location>
        <begin position="200"/>
        <end position="258"/>
    </location>
</feature>
<gene>
    <name evidence="6" type="ORF">RND71_019597</name>
</gene>
<dbReference type="Proteomes" id="UP001291623">
    <property type="component" value="Unassembled WGS sequence"/>
</dbReference>
<dbReference type="Pfam" id="PF00560">
    <property type="entry name" value="LRR_1"/>
    <property type="match status" value="2"/>
</dbReference>